<dbReference type="InterPro" id="IPR050126">
    <property type="entry name" value="Ap4A_hydrolase"/>
</dbReference>
<reference evidence="3 4" key="1">
    <citation type="journal article" date="2012" name="Extremophiles">
        <title>Thermotomaculum hydrothermale gen. nov., sp. nov., a novel heterotrophic thermophile within the phylum Acidobacteria from a deep-sea hydrothermal vent chimney in the Southern Okinawa Trough.</title>
        <authorList>
            <person name="Izumi H."/>
            <person name="Nunoura T."/>
            <person name="Miyazaki M."/>
            <person name="Mino S."/>
            <person name="Toki T."/>
            <person name="Takai K."/>
            <person name="Sako Y."/>
            <person name="Sawabe T."/>
            <person name="Nakagawa S."/>
        </authorList>
    </citation>
    <scope>NUCLEOTIDE SEQUENCE [LARGE SCALE GENOMIC DNA]</scope>
    <source>
        <strain evidence="3 4">AC55</strain>
    </source>
</reference>
<evidence type="ECO:0000256" key="1">
    <source>
        <dbReference type="ARBA" id="ARBA00008950"/>
    </source>
</evidence>
<dbReference type="GO" id="GO:0016791">
    <property type="term" value="F:phosphatase activity"/>
    <property type="evidence" value="ECO:0007669"/>
    <property type="project" value="TreeGrafter"/>
</dbReference>
<sequence>MRYLVLSDIHSNIDAFNSVLSFFKRKKYNKILFLGDLVGYAAAPNQVVEKFRSLKNVLYVRGNHDKVCSGIEKGNHFNDKAKAAALWTMKKLTRNNLNFLKKMPQGPLEVNNDILIAHGSPINEDFYIFSDFDAYQIFMQTNHFITFIGHTHLPIVYEFDGEDVNGFFLRDRMVIKLDRKKRYIINPGSVGQPRDRDPRASAIIYDSKLDKIYAYRINYNINKAFDRIVKERLPIHLAIRLGYGV</sequence>
<keyword evidence="4" id="KW-1185">Reference proteome</keyword>
<dbReference type="SUPFAM" id="SSF56300">
    <property type="entry name" value="Metallo-dependent phosphatases"/>
    <property type="match status" value="1"/>
</dbReference>
<proteinExistence type="inferred from homology"/>
<dbReference type="KEGG" id="thyd:TTHT_0238"/>
<dbReference type="PIRSF" id="PIRSF000883">
    <property type="entry name" value="Pesterase_MJ0912"/>
    <property type="match status" value="1"/>
</dbReference>
<dbReference type="InterPro" id="IPR029052">
    <property type="entry name" value="Metallo-depent_PP-like"/>
</dbReference>
<dbReference type="CDD" id="cd00838">
    <property type="entry name" value="MPP_superfamily"/>
    <property type="match status" value="1"/>
</dbReference>
<dbReference type="InterPro" id="IPR011152">
    <property type="entry name" value="Pesterase_MJ0912"/>
</dbReference>
<dbReference type="PANTHER" id="PTHR42850">
    <property type="entry name" value="METALLOPHOSPHOESTERASE"/>
    <property type="match status" value="1"/>
</dbReference>
<name>A0A7R6SYL7_9BACT</name>
<dbReference type="GO" id="GO:0005737">
    <property type="term" value="C:cytoplasm"/>
    <property type="evidence" value="ECO:0007669"/>
    <property type="project" value="TreeGrafter"/>
</dbReference>
<evidence type="ECO:0000313" key="3">
    <source>
        <dbReference type="EMBL" id="BBB31862.1"/>
    </source>
</evidence>
<evidence type="ECO:0000313" key="4">
    <source>
        <dbReference type="Proteomes" id="UP000595564"/>
    </source>
</evidence>
<accession>A0A7R6SYL7</accession>
<dbReference type="AlphaFoldDB" id="A0A7R6SYL7"/>
<dbReference type="EMBL" id="AP017470">
    <property type="protein sequence ID" value="BBB31862.1"/>
    <property type="molecule type" value="Genomic_DNA"/>
</dbReference>
<dbReference type="RefSeq" id="WP_201328196.1">
    <property type="nucleotide sequence ID" value="NZ_AP017470.1"/>
</dbReference>
<dbReference type="Proteomes" id="UP000595564">
    <property type="component" value="Chromosome"/>
</dbReference>
<dbReference type="Gene3D" id="3.60.21.10">
    <property type="match status" value="1"/>
</dbReference>
<organism evidence="3 4">
    <name type="scientific">Thermotomaculum hydrothermale</name>
    <dbReference type="NCBI Taxonomy" id="981385"/>
    <lineage>
        <taxon>Bacteria</taxon>
        <taxon>Pseudomonadati</taxon>
        <taxon>Acidobacteriota</taxon>
        <taxon>Holophagae</taxon>
        <taxon>Thermotomaculales</taxon>
        <taxon>Thermotomaculaceae</taxon>
        <taxon>Thermotomaculum</taxon>
    </lineage>
</organism>
<dbReference type="PANTHER" id="PTHR42850:SF2">
    <property type="entry name" value="BLL5683 PROTEIN"/>
    <property type="match status" value="1"/>
</dbReference>
<gene>
    <name evidence="3" type="ORF">TTHT_0238</name>
</gene>
<evidence type="ECO:0000259" key="2">
    <source>
        <dbReference type="Pfam" id="PF12850"/>
    </source>
</evidence>
<protein>
    <recommendedName>
        <fullName evidence="2">Calcineurin-like phosphoesterase domain-containing protein</fullName>
    </recommendedName>
</protein>
<comment type="similarity">
    <text evidence="1">Belongs to the metallophosphoesterase superfamily. YfcE family.</text>
</comment>
<dbReference type="Pfam" id="PF12850">
    <property type="entry name" value="Metallophos_2"/>
    <property type="match status" value="1"/>
</dbReference>
<feature type="domain" description="Calcineurin-like phosphoesterase" evidence="2">
    <location>
        <begin position="1"/>
        <end position="204"/>
    </location>
</feature>
<dbReference type="InterPro" id="IPR024654">
    <property type="entry name" value="Calcineurin-like_PHP_lpxH"/>
</dbReference>